<dbReference type="AlphaFoldDB" id="A0AAV7F2P9"/>
<reference evidence="1 2" key="1">
    <citation type="submission" date="2021-07" db="EMBL/GenBank/DDBJ databases">
        <title>The Aristolochia fimbriata genome: insights into angiosperm evolution, floral development and chemical biosynthesis.</title>
        <authorList>
            <person name="Jiao Y."/>
        </authorList>
    </citation>
    <scope>NUCLEOTIDE SEQUENCE [LARGE SCALE GENOMIC DNA]</scope>
    <source>
        <strain evidence="1">IBCAS-2021</strain>
        <tissue evidence="1">Leaf</tissue>
    </source>
</reference>
<protein>
    <submittedName>
        <fullName evidence="1">Uncharacterized protein</fullName>
    </submittedName>
</protein>
<dbReference type="EMBL" id="JAINDJ010000003">
    <property type="protein sequence ID" value="KAG9454126.1"/>
    <property type="molecule type" value="Genomic_DNA"/>
</dbReference>
<organism evidence="1 2">
    <name type="scientific">Aristolochia fimbriata</name>
    <name type="common">White veined hardy Dutchman's pipe vine</name>
    <dbReference type="NCBI Taxonomy" id="158543"/>
    <lineage>
        <taxon>Eukaryota</taxon>
        <taxon>Viridiplantae</taxon>
        <taxon>Streptophyta</taxon>
        <taxon>Embryophyta</taxon>
        <taxon>Tracheophyta</taxon>
        <taxon>Spermatophyta</taxon>
        <taxon>Magnoliopsida</taxon>
        <taxon>Magnoliidae</taxon>
        <taxon>Piperales</taxon>
        <taxon>Aristolochiaceae</taxon>
        <taxon>Aristolochia</taxon>
    </lineage>
</organism>
<dbReference type="Proteomes" id="UP000825729">
    <property type="component" value="Unassembled WGS sequence"/>
</dbReference>
<gene>
    <name evidence="1" type="ORF">H6P81_007030</name>
</gene>
<comment type="caution">
    <text evidence="1">The sequence shown here is derived from an EMBL/GenBank/DDBJ whole genome shotgun (WGS) entry which is preliminary data.</text>
</comment>
<accession>A0AAV7F2P9</accession>
<name>A0AAV7F2P9_ARIFI</name>
<proteinExistence type="predicted"/>
<evidence type="ECO:0000313" key="1">
    <source>
        <dbReference type="EMBL" id="KAG9454126.1"/>
    </source>
</evidence>
<sequence>MDWARAVHMEEDGTCRGLLDIYINIYEEASSQITYSLLLHAWARGMQSQTGQPPDLSIPRTDRDVIAIHKSGWDRSFATIKSKSNTGKILGCGRRRASYLRPALFLRGMEWVGGLQAGGTAVWGGLGFRRFGSWRVESLREGGGRPVEMEKKMA</sequence>
<keyword evidence="2" id="KW-1185">Reference proteome</keyword>
<evidence type="ECO:0000313" key="2">
    <source>
        <dbReference type="Proteomes" id="UP000825729"/>
    </source>
</evidence>